<evidence type="ECO:0000313" key="3">
    <source>
        <dbReference type="EMBL" id="GBO43159.1"/>
    </source>
</evidence>
<gene>
    <name evidence="3" type="ORF">AVEN_192462_1</name>
    <name evidence="2" type="ORF">AVEN_60677_1</name>
</gene>
<protein>
    <submittedName>
        <fullName evidence="2">Uncharacterized protein</fullName>
    </submittedName>
</protein>
<feature type="non-terminal residue" evidence="2">
    <location>
        <position position="1"/>
    </location>
</feature>
<feature type="region of interest" description="Disordered" evidence="1">
    <location>
        <begin position="1"/>
        <end position="26"/>
    </location>
</feature>
<evidence type="ECO:0000256" key="1">
    <source>
        <dbReference type="SAM" id="MobiDB-lite"/>
    </source>
</evidence>
<dbReference type="EMBL" id="BGPR01069529">
    <property type="protein sequence ID" value="GBO43159.1"/>
    <property type="molecule type" value="Genomic_DNA"/>
</dbReference>
<dbReference type="Proteomes" id="UP000499080">
    <property type="component" value="Unassembled WGS sequence"/>
</dbReference>
<proteinExistence type="predicted"/>
<evidence type="ECO:0000313" key="4">
    <source>
        <dbReference type="Proteomes" id="UP000499080"/>
    </source>
</evidence>
<dbReference type="EMBL" id="BGPR01155622">
    <property type="protein sequence ID" value="GBL75946.1"/>
    <property type="molecule type" value="Genomic_DNA"/>
</dbReference>
<dbReference type="AlphaFoldDB" id="A0A4Y2A9M2"/>
<comment type="caution">
    <text evidence="2">The sequence shown here is derived from an EMBL/GenBank/DDBJ whole genome shotgun (WGS) entry which is preliminary data.</text>
</comment>
<name>A0A4Y2A9M2_ARAVE</name>
<reference evidence="2 4" key="1">
    <citation type="journal article" date="2019" name="Sci. Rep.">
        <title>Orb-weaving spider Araneus ventricosus genome elucidates the spidroin gene catalogue.</title>
        <authorList>
            <person name="Kono N."/>
            <person name="Nakamura H."/>
            <person name="Ohtoshi R."/>
            <person name="Moran D.A.P."/>
            <person name="Shinohara A."/>
            <person name="Yoshida Y."/>
            <person name="Fujiwara M."/>
            <person name="Mori M."/>
            <person name="Tomita M."/>
            <person name="Arakawa K."/>
        </authorList>
    </citation>
    <scope>NUCLEOTIDE SEQUENCE [LARGE SCALE GENOMIC DNA]</scope>
</reference>
<accession>A0A4Y2A9M2</accession>
<sequence length="57" mass="6474">GNKHNMQPSLARRSRIPGQVTGAKRRSGDIDLSCFWQPIEQDNGRWELPRISLLLSS</sequence>
<organism evidence="2 4">
    <name type="scientific">Araneus ventricosus</name>
    <name type="common">Orbweaver spider</name>
    <name type="synonym">Epeira ventricosa</name>
    <dbReference type="NCBI Taxonomy" id="182803"/>
    <lineage>
        <taxon>Eukaryota</taxon>
        <taxon>Metazoa</taxon>
        <taxon>Ecdysozoa</taxon>
        <taxon>Arthropoda</taxon>
        <taxon>Chelicerata</taxon>
        <taxon>Arachnida</taxon>
        <taxon>Araneae</taxon>
        <taxon>Araneomorphae</taxon>
        <taxon>Entelegynae</taxon>
        <taxon>Araneoidea</taxon>
        <taxon>Araneidae</taxon>
        <taxon>Araneus</taxon>
    </lineage>
</organism>
<keyword evidence="4" id="KW-1185">Reference proteome</keyword>
<evidence type="ECO:0000313" key="2">
    <source>
        <dbReference type="EMBL" id="GBL75946.1"/>
    </source>
</evidence>